<reference evidence="2" key="1">
    <citation type="submission" date="2023-06" db="EMBL/GenBank/DDBJ databases">
        <title>Genome-scale phylogeny and comparative genomics of the fungal order Sordariales.</title>
        <authorList>
            <consortium name="Lawrence Berkeley National Laboratory"/>
            <person name="Hensen N."/>
            <person name="Bonometti L."/>
            <person name="Westerberg I."/>
            <person name="Brannstrom I.O."/>
            <person name="Guillou S."/>
            <person name="Cros-Aarteil S."/>
            <person name="Calhoun S."/>
            <person name="Haridas S."/>
            <person name="Kuo A."/>
            <person name="Mondo S."/>
            <person name="Pangilinan J."/>
            <person name="Riley R."/>
            <person name="Labutti K."/>
            <person name="Andreopoulos B."/>
            <person name="Lipzen A."/>
            <person name="Chen C."/>
            <person name="Yanf M."/>
            <person name="Daum C."/>
            <person name="Ng V."/>
            <person name="Clum A."/>
            <person name="Steindorff A."/>
            <person name="Ohm R."/>
            <person name="Martin F."/>
            <person name="Silar P."/>
            <person name="Natvig D."/>
            <person name="Lalanne C."/>
            <person name="Gautier V."/>
            <person name="Ament-Velasquez S.L."/>
            <person name="Kruys A."/>
            <person name="Hutchinson M.I."/>
            <person name="Powell A.J."/>
            <person name="Barry K."/>
            <person name="Miller A.N."/>
            <person name="Grigoriev I.V."/>
            <person name="Debuchy R."/>
            <person name="Gladieux P."/>
            <person name="Thoren M.H."/>
            <person name="Johannesson H."/>
        </authorList>
    </citation>
    <scope>NUCLEOTIDE SEQUENCE</scope>
    <source>
        <strain evidence="2">PSN4</strain>
    </source>
</reference>
<comment type="caution">
    <text evidence="2">The sequence shown here is derived from an EMBL/GenBank/DDBJ whole genome shotgun (WGS) entry which is preliminary data.</text>
</comment>
<feature type="transmembrane region" description="Helical" evidence="1">
    <location>
        <begin position="20"/>
        <end position="45"/>
    </location>
</feature>
<gene>
    <name evidence="2" type="ORF">QBC47DRAFT_370422</name>
</gene>
<evidence type="ECO:0000313" key="2">
    <source>
        <dbReference type="EMBL" id="KAK1761569.1"/>
    </source>
</evidence>
<dbReference type="PANTHER" id="PTHR37577:SF1">
    <property type="entry name" value="INTEGRAL MEMBRANE PROTEIN"/>
    <property type="match status" value="1"/>
</dbReference>
<dbReference type="PANTHER" id="PTHR37577">
    <property type="entry name" value="INTEGRAL MEMBRANE PROTEIN"/>
    <property type="match status" value="1"/>
</dbReference>
<organism evidence="2 3">
    <name type="scientific">Echria macrotheca</name>
    <dbReference type="NCBI Taxonomy" id="438768"/>
    <lineage>
        <taxon>Eukaryota</taxon>
        <taxon>Fungi</taxon>
        <taxon>Dikarya</taxon>
        <taxon>Ascomycota</taxon>
        <taxon>Pezizomycotina</taxon>
        <taxon>Sordariomycetes</taxon>
        <taxon>Sordariomycetidae</taxon>
        <taxon>Sordariales</taxon>
        <taxon>Schizotheciaceae</taxon>
        <taxon>Echria</taxon>
    </lineage>
</organism>
<feature type="transmembrane region" description="Helical" evidence="1">
    <location>
        <begin position="179"/>
        <end position="201"/>
    </location>
</feature>
<evidence type="ECO:0000256" key="1">
    <source>
        <dbReference type="SAM" id="Phobius"/>
    </source>
</evidence>
<name>A0AAJ0BR29_9PEZI</name>
<accession>A0AAJ0BR29</accession>
<sequence length="302" mass="32706">MFSPANCSDIPTTVPSDAGIAGAGVLLSSAITAFTALLLSASLIIQEFSRKRSSPSVIRRKLLSSYSDQQILVGIGIQSVGLIQSATLIPYHFFLIWMLSLLSMATHNAALLTLVHDFQRDWVLRWMRQALMFVNLALSCTYGVFVLESKIHGLPPTLPIGCVWADTNNKTSNVGGIDYVGTIVTVAGNCVIFGLATWYLQSRRQRFYKAVQLVGLVLMAAIAIGATTRAYLLSQAFGQPDVQLADEGEKSWSFGQLLSMLMLFLPVVSIVEIMRGEIAVAPPVEDDSDTQVLIGTNAGGKY</sequence>
<keyword evidence="1" id="KW-0812">Transmembrane</keyword>
<dbReference type="AlphaFoldDB" id="A0AAJ0BR29"/>
<keyword evidence="1" id="KW-0472">Membrane</keyword>
<keyword evidence="3" id="KW-1185">Reference proteome</keyword>
<dbReference type="Proteomes" id="UP001239445">
    <property type="component" value="Unassembled WGS sequence"/>
</dbReference>
<protein>
    <submittedName>
        <fullName evidence="2">Uncharacterized protein</fullName>
    </submittedName>
</protein>
<feature type="transmembrane region" description="Helical" evidence="1">
    <location>
        <begin position="95"/>
        <end position="118"/>
    </location>
</feature>
<feature type="transmembrane region" description="Helical" evidence="1">
    <location>
        <begin position="252"/>
        <end position="271"/>
    </location>
</feature>
<evidence type="ECO:0000313" key="3">
    <source>
        <dbReference type="Proteomes" id="UP001239445"/>
    </source>
</evidence>
<feature type="transmembrane region" description="Helical" evidence="1">
    <location>
        <begin position="213"/>
        <end position="232"/>
    </location>
</feature>
<proteinExistence type="predicted"/>
<keyword evidence="1" id="KW-1133">Transmembrane helix</keyword>
<dbReference type="InterPro" id="IPR053018">
    <property type="entry name" value="Elsinochrome_Biosynth-Asso"/>
</dbReference>
<dbReference type="EMBL" id="MU839827">
    <property type="protein sequence ID" value="KAK1761569.1"/>
    <property type="molecule type" value="Genomic_DNA"/>
</dbReference>